<dbReference type="InterPro" id="IPR011765">
    <property type="entry name" value="Pept_M16_N"/>
</dbReference>
<protein>
    <recommendedName>
        <fullName evidence="2">Peptidase M16 N-terminal domain-containing protein</fullName>
    </recommendedName>
</protein>
<sequence length="105" mass="11685">MKTTTHTLKNGLRVILIDTESFPTVTALVMVGAGSRYERKDNNGIAHFFEHMAFKGSKKYRTSFEISSAIEGIGGLFNAFTSKDHTGYWIKATNEHTNTLLDVLS</sequence>
<evidence type="ECO:0000259" key="2">
    <source>
        <dbReference type="Pfam" id="PF00675"/>
    </source>
</evidence>
<dbReference type="Proteomes" id="UP000228762">
    <property type="component" value="Unassembled WGS sequence"/>
</dbReference>
<evidence type="ECO:0000256" key="1">
    <source>
        <dbReference type="ARBA" id="ARBA00007261"/>
    </source>
</evidence>
<dbReference type="SUPFAM" id="SSF63411">
    <property type="entry name" value="LuxS/MPP-like metallohydrolase"/>
    <property type="match status" value="1"/>
</dbReference>
<dbReference type="InterPro" id="IPR011249">
    <property type="entry name" value="Metalloenz_LuxS/M16"/>
</dbReference>
<dbReference type="GO" id="GO:0046872">
    <property type="term" value="F:metal ion binding"/>
    <property type="evidence" value="ECO:0007669"/>
    <property type="project" value="InterPro"/>
</dbReference>
<dbReference type="AlphaFoldDB" id="A0A2M7EKG1"/>
<reference evidence="4" key="1">
    <citation type="submission" date="2017-09" db="EMBL/GenBank/DDBJ databases">
        <title>Depth-based differentiation of microbial function through sediment-hosted aquifers and enrichment of novel symbionts in the deep terrestrial subsurface.</title>
        <authorList>
            <person name="Probst A.J."/>
            <person name="Ladd B."/>
            <person name="Jarett J.K."/>
            <person name="Geller-Mcgrath D.E."/>
            <person name="Sieber C.M.K."/>
            <person name="Emerson J.B."/>
            <person name="Anantharaman K."/>
            <person name="Thomas B.C."/>
            <person name="Malmstrom R."/>
            <person name="Stieglmeier M."/>
            <person name="Klingl A."/>
            <person name="Woyke T."/>
            <person name="Ryan C.M."/>
            <person name="Banfield J.F."/>
        </authorList>
    </citation>
    <scope>NUCLEOTIDE SEQUENCE [LARGE SCALE GENOMIC DNA]</scope>
</reference>
<dbReference type="Gene3D" id="3.30.830.10">
    <property type="entry name" value="Metalloenzyme, LuxS/M16 peptidase-like"/>
    <property type="match status" value="1"/>
</dbReference>
<organism evidence="3 4">
    <name type="scientific">Candidatus Roizmanbacteria bacterium CG17_big_fil_post_rev_8_21_14_2_50_39_7</name>
    <dbReference type="NCBI Taxonomy" id="1974858"/>
    <lineage>
        <taxon>Bacteria</taxon>
        <taxon>Candidatus Roizmaniibacteriota</taxon>
    </lineage>
</organism>
<feature type="non-terminal residue" evidence="3">
    <location>
        <position position="105"/>
    </location>
</feature>
<comment type="similarity">
    <text evidence="1">Belongs to the peptidase M16 family.</text>
</comment>
<dbReference type="PANTHER" id="PTHR11851">
    <property type="entry name" value="METALLOPROTEASE"/>
    <property type="match status" value="1"/>
</dbReference>
<gene>
    <name evidence="3" type="ORF">COW57_01745</name>
</gene>
<name>A0A2M7EKG1_9BACT</name>
<dbReference type="InterPro" id="IPR050361">
    <property type="entry name" value="MPP/UQCRC_Complex"/>
</dbReference>
<accession>A0A2M7EKG1</accession>
<dbReference type="PANTHER" id="PTHR11851:SF49">
    <property type="entry name" value="MITOCHONDRIAL-PROCESSING PEPTIDASE SUBUNIT ALPHA"/>
    <property type="match status" value="1"/>
</dbReference>
<evidence type="ECO:0000313" key="3">
    <source>
        <dbReference type="EMBL" id="PIV71040.1"/>
    </source>
</evidence>
<evidence type="ECO:0000313" key="4">
    <source>
        <dbReference type="Proteomes" id="UP000228762"/>
    </source>
</evidence>
<feature type="domain" description="Peptidase M16 N-terminal" evidence="2">
    <location>
        <begin position="13"/>
        <end position="105"/>
    </location>
</feature>
<dbReference type="Pfam" id="PF00675">
    <property type="entry name" value="Peptidase_M16"/>
    <property type="match status" value="1"/>
</dbReference>
<dbReference type="EMBL" id="PFEV01000084">
    <property type="protein sequence ID" value="PIV71040.1"/>
    <property type="molecule type" value="Genomic_DNA"/>
</dbReference>
<comment type="caution">
    <text evidence="3">The sequence shown here is derived from an EMBL/GenBank/DDBJ whole genome shotgun (WGS) entry which is preliminary data.</text>
</comment>
<proteinExistence type="inferred from homology"/>